<reference evidence="2" key="2">
    <citation type="submission" date="2023-06" db="EMBL/GenBank/DDBJ databases">
        <authorList>
            <consortium name="Lawrence Berkeley National Laboratory"/>
            <person name="Haridas S."/>
            <person name="Hensen N."/>
            <person name="Bonometti L."/>
            <person name="Westerberg I."/>
            <person name="Brannstrom I.O."/>
            <person name="Guillou S."/>
            <person name="Cros-Aarteil S."/>
            <person name="Calhoun S."/>
            <person name="Kuo A."/>
            <person name="Mondo S."/>
            <person name="Pangilinan J."/>
            <person name="Riley R."/>
            <person name="Labutti K."/>
            <person name="Andreopoulos B."/>
            <person name="Lipzen A."/>
            <person name="Chen C."/>
            <person name="Yanf M."/>
            <person name="Daum C."/>
            <person name="Ng V."/>
            <person name="Clum A."/>
            <person name="Steindorff A."/>
            <person name="Ohm R."/>
            <person name="Martin F."/>
            <person name="Silar P."/>
            <person name="Natvig D."/>
            <person name="Lalanne C."/>
            <person name="Gautier V."/>
            <person name="Ament-Velasquez S.L."/>
            <person name="Kruys A."/>
            <person name="Hutchinson M.I."/>
            <person name="Powell A.J."/>
            <person name="Barry K."/>
            <person name="Miller A.N."/>
            <person name="Grigoriev I.V."/>
            <person name="Debuchy R."/>
            <person name="Gladieux P."/>
            <person name="Thoren M.H."/>
            <person name="Johannesson H."/>
        </authorList>
    </citation>
    <scope>NUCLEOTIDE SEQUENCE</scope>
    <source>
        <strain evidence="2">CBS 958.72</strain>
    </source>
</reference>
<evidence type="ECO:0000313" key="2">
    <source>
        <dbReference type="EMBL" id="KAK3371625.1"/>
    </source>
</evidence>
<keyword evidence="3" id="KW-1185">Reference proteome</keyword>
<evidence type="ECO:0000313" key="3">
    <source>
        <dbReference type="Proteomes" id="UP001287356"/>
    </source>
</evidence>
<feature type="region of interest" description="Disordered" evidence="1">
    <location>
        <begin position="178"/>
        <end position="203"/>
    </location>
</feature>
<accession>A0AAE0N630</accession>
<organism evidence="2 3">
    <name type="scientific">Lasiosphaeria ovina</name>
    <dbReference type="NCBI Taxonomy" id="92902"/>
    <lineage>
        <taxon>Eukaryota</taxon>
        <taxon>Fungi</taxon>
        <taxon>Dikarya</taxon>
        <taxon>Ascomycota</taxon>
        <taxon>Pezizomycotina</taxon>
        <taxon>Sordariomycetes</taxon>
        <taxon>Sordariomycetidae</taxon>
        <taxon>Sordariales</taxon>
        <taxon>Lasiosphaeriaceae</taxon>
        <taxon>Lasiosphaeria</taxon>
    </lineage>
</organism>
<protein>
    <submittedName>
        <fullName evidence="2">Uncharacterized protein</fullName>
    </submittedName>
</protein>
<feature type="region of interest" description="Disordered" evidence="1">
    <location>
        <begin position="23"/>
        <end position="48"/>
    </location>
</feature>
<dbReference type="Proteomes" id="UP001287356">
    <property type="component" value="Unassembled WGS sequence"/>
</dbReference>
<dbReference type="EMBL" id="JAULSN010000005">
    <property type="protein sequence ID" value="KAK3371625.1"/>
    <property type="molecule type" value="Genomic_DNA"/>
</dbReference>
<name>A0AAE0N630_9PEZI</name>
<proteinExistence type="predicted"/>
<dbReference type="AlphaFoldDB" id="A0AAE0N630"/>
<evidence type="ECO:0000256" key="1">
    <source>
        <dbReference type="SAM" id="MobiDB-lite"/>
    </source>
</evidence>
<gene>
    <name evidence="2" type="ORF">B0T24DRAFT_629779</name>
</gene>
<comment type="caution">
    <text evidence="2">The sequence shown here is derived from an EMBL/GenBank/DDBJ whole genome shotgun (WGS) entry which is preliminary data.</text>
</comment>
<reference evidence="2" key="1">
    <citation type="journal article" date="2023" name="Mol. Phylogenet. Evol.">
        <title>Genome-scale phylogeny and comparative genomics of the fungal order Sordariales.</title>
        <authorList>
            <person name="Hensen N."/>
            <person name="Bonometti L."/>
            <person name="Westerberg I."/>
            <person name="Brannstrom I.O."/>
            <person name="Guillou S."/>
            <person name="Cros-Aarteil S."/>
            <person name="Calhoun S."/>
            <person name="Haridas S."/>
            <person name="Kuo A."/>
            <person name="Mondo S."/>
            <person name="Pangilinan J."/>
            <person name="Riley R."/>
            <person name="LaButti K."/>
            <person name="Andreopoulos B."/>
            <person name="Lipzen A."/>
            <person name="Chen C."/>
            <person name="Yan M."/>
            <person name="Daum C."/>
            <person name="Ng V."/>
            <person name="Clum A."/>
            <person name="Steindorff A."/>
            <person name="Ohm R.A."/>
            <person name="Martin F."/>
            <person name="Silar P."/>
            <person name="Natvig D.O."/>
            <person name="Lalanne C."/>
            <person name="Gautier V."/>
            <person name="Ament-Velasquez S.L."/>
            <person name="Kruys A."/>
            <person name="Hutchinson M.I."/>
            <person name="Powell A.J."/>
            <person name="Barry K."/>
            <person name="Miller A.N."/>
            <person name="Grigoriev I.V."/>
            <person name="Debuchy R."/>
            <person name="Gladieux P."/>
            <person name="Hiltunen Thoren M."/>
            <person name="Johannesson H."/>
        </authorList>
    </citation>
    <scope>NUCLEOTIDE SEQUENCE</scope>
    <source>
        <strain evidence="2">CBS 958.72</strain>
    </source>
</reference>
<sequence length="203" mass="21541">MTCSSTFPSSAVTSTRARCSYRPASSWSGASRASRRTARTTALTRRAQVSAPPLSVKTMVATTATATIPAITVVAVGPCPLRPRRRWPGARQDRDFLRQRDRRHGLIGEGEGCGADTTTESTFHNCFPGLLAASWSLASGRSLEGGVIVLRSVFRSVLTLATDGGGDGGEVQLQDRSLPALEHGSQQKIVPPPGRQLTNSVPN</sequence>